<dbReference type="Proteomes" id="UP000001056">
    <property type="component" value="Unassembled WGS sequence"/>
</dbReference>
<dbReference type="InParanoid" id="Q2H3I2"/>
<sequence length="141" mass="15065">MVVCEADQLGPVVAGADPAASCRDVPGENTGLIIEMMGDMVESVPGTIACLTQQPDSGKIIYTFPLLTECISSITHPNQNFAMCKTISYKRSRCVSCKRDIVKKDKQEICDKAGGKYGKCGTTTKVTMAAPCPSPKCVQIK</sequence>
<evidence type="ECO:0000313" key="1">
    <source>
        <dbReference type="EMBL" id="EAQ90164.1"/>
    </source>
</evidence>
<dbReference type="HOGENOM" id="CLU_1825072_0_0_1"/>
<protein>
    <submittedName>
        <fullName evidence="1">Uncharacterized protein</fullName>
    </submittedName>
</protein>
<gene>
    <name evidence="1" type="ORF">CHGG_06783</name>
</gene>
<reference evidence="2" key="1">
    <citation type="journal article" date="2015" name="Genome Announc.">
        <title>Draft genome sequence of the cellulolytic fungus Chaetomium globosum.</title>
        <authorList>
            <person name="Cuomo C.A."/>
            <person name="Untereiner W.A."/>
            <person name="Ma L.-J."/>
            <person name="Grabherr M."/>
            <person name="Birren B.W."/>
        </authorList>
    </citation>
    <scope>NUCLEOTIDE SEQUENCE [LARGE SCALE GENOMIC DNA]</scope>
    <source>
        <strain evidence="2">ATCC 6205 / CBS 148.51 / DSM 1962 / NBRC 6347 / NRRL 1970</strain>
    </source>
</reference>
<evidence type="ECO:0000313" key="2">
    <source>
        <dbReference type="Proteomes" id="UP000001056"/>
    </source>
</evidence>
<dbReference type="GeneID" id="4390631"/>
<proteinExistence type="predicted"/>
<accession>Q2H3I2</accession>
<keyword evidence="2" id="KW-1185">Reference proteome</keyword>
<dbReference type="AlphaFoldDB" id="Q2H3I2"/>
<dbReference type="VEuPathDB" id="FungiDB:CHGG_06783"/>
<dbReference type="RefSeq" id="XP_001222878.1">
    <property type="nucleotide sequence ID" value="XM_001222877.1"/>
</dbReference>
<organism evidence="1 2">
    <name type="scientific">Chaetomium globosum (strain ATCC 6205 / CBS 148.51 / DSM 1962 / NBRC 6347 / NRRL 1970)</name>
    <name type="common">Soil fungus</name>
    <dbReference type="NCBI Taxonomy" id="306901"/>
    <lineage>
        <taxon>Eukaryota</taxon>
        <taxon>Fungi</taxon>
        <taxon>Dikarya</taxon>
        <taxon>Ascomycota</taxon>
        <taxon>Pezizomycotina</taxon>
        <taxon>Sordariomycetes</taxon>
        <taxon>Sordariomycetidae</taxon>
        <taxon>Sordariales</taxon>
        <taxon>Chaetomiaceae</taxon>
        <taxon>Chaetomium</taxon>
    </lineage>
</organism>
<dbReference type="EMBL" id="CH408031">
    <property type="protein sequence ID" value="EAQ90164.1"/>
    <property type="molecule type" value="Genomic_DNA"/>
</dbReference>
<name>Q2H3I2_CHAGB</name>